<comment type="subcellular location">
    <subcellularLocation>
        <location evidence="1">Membrane</location>
        <topology evidence="1">Multi-pass membrane protein</topology>
    </subcellularLocation>
</comment>
<accession>E3GYH1</accession>
<feature type="transmembrane region" description="Helical" evidence="6">
    <location>
        <begin position="95"/>
        <end position="115"/>
    </location>
</feature>
<comment type="similarity">
    <text evidence="2">Belongs to the ABC-3 integral membrane protein family.</text>
</comment>
<protein>
    <submittedName>
        <fullName evidence="7">ABC-3 protein</fullName>
    </submittedName>
</protein>
<dbReference type="InterPro" id="IPR001626">
    <property type="entry name" value="ABC_TroCD"/>
</dbReference>
<evidence type="ECO:0000256" key="3">
    <source>
        <dbReference type="ARBA" id="ARBA00022692"/>
    </source>
</evidence>
<evidence type="ECO:0000256" key="5">
    <source>
        <dbReference type="ARBA" id="ARBA00023136"/>
    </source>
</evidence>
<dbReference type="InterPro" id="IPR037294">
    <property type="entry name" value="ABC_BtuC-like"/>
</dbReference>
<dbReference type="GO" id="GO:0043190">
    <property type="term" value="C:ATP-binding cassette (ABC) transporter complex"/>
    <property type="evidence" value="ECO:0007669"/>
    <property type="project" value="InterPro"/>
</dbReference>
<keyword evidence="5 6" id="KW-0472">Membrane</keyword>
<dbReference type="STRING" id="523846.Mfer_0553"/>
<keyword evidence="8" id="KW-1185">Reference proteome</keyword>
<evidence type="ECO:0000256" key="6">
    <source>
        <dbReference type="SAM" id="Phobius"/>
    </source>
</evidence>
<organism evidence="7 8">
    <name type="scientific">Methanothermus fervidus (strain ATCC 43054 / DSM 2088 / JCM 10308 / V24 S)</name>
    <dbReference type="NCBI Taxonomy" id="523846"/>
    <lineage>
        <taxon>Archaea</taxon>
        <taxon>Methanobacteriati</taxon>
        <taxon>Methanobacteriota</taxon>
        <taxon>Methanomada group</taxon>
        <taxon>Methanobacteria</taxon>
        <taxon>Methanobacteriales</taxon>
        <taxon>Methanothermaceae</taxon>
        <taxon>Methanothermus</taxon>
    </lineage>
</organism>
<dbReference type="Gene3D" id="1.10.3470.10">
    <property type="entry name" value="ABC transporter involved in vitamin B12 uptake, BtuC"/>
    <property type="match status" value="1"/>
</dbReference>
<dbReference type="Proteomes" id="UP000002315">
    <property type="component" value="Chromosome"/>
</dbReference>
<evidence type="ECO:0000313" key="8">
    <source>
        <dbReference type="Proteomes" id="UP000002315"/>
    </source>
</evidence>
<proteinExistence type="inferred from homology"/>
<evidence type="ECO:0000256" key="2">
    <source>
        <dbReference type="ARBA" id="ARBA00008034"/>
    </source>
</evidence>
<feature type="transmembrane region" description="Helical" evidence="6">
    <location>
        <begin position="135"/>
        <end position="156"/>
    </location>
</feature>
<evidence type="ECO:0000256" key="4">
    <source>
        <dbReference type="ARBA" id="ARBA00022989"/>
    </source>
</evidence>
<dbReference type="Pfam" id="PF00950">
    <property type="entry name" value="ABC-3"/>
    <property type="match status" value="1"/>
</dbReference>
<dbReference type="HOGENOM" id="CLU_028808_4_3_2"/>
<keyword evidence="3 6" id="KW-0812">Transmembrane</keyword>
<dbReference type="AlphaFoldDB" id="E3GYH1"/>
<reference evidence="7 8" key="1">
    <citation type="journal article" date="2010" name="Stand. Genomic Sci.">
        <title>Complete genome sequence of Methanothermus fervidus type strain (V24S).</title>
        <authorList>
            <person name="Anderson I."/>
            <person name="Djao O.D."/>
            <person name="Misra M."/>
            <person name="Chertkov O."/>
            <person name="Nolan M."/>
            <person name="Lucas S."/>
            <person name="Lapidus A."/>
            <person name="Del Rio T.G."/>
            <person name="Tice H."/>
            <person name="Cheng J.F."/>
            <person name="Tapia R."/>
            <person name="Han C."/>
            <person name="Goodwin L."/>
            <person name="Pitluck S."/>
            <person name="Liolios K."/>
            <person name="Ivanova N."/>
            <person name="Mavromatis K."/>
            <person name="Mikhailova N."/>
            <person name="Pati A."/>
            <person name="Brambilla E."/>
            <person name="Chen A."/>
            <person name="Palaniappan K."/>
            <person name="Land M."/>
            <person name="Hauser L."/>
            <person name="Chang Y.J."/>
            <person name="Jeffries C.D."/>
            <person name="Sikorski J."/>
            <person name="Spring S."/>
            <person name="Rohde M."/>
            <person name="Eichinger K."/>
            <person name="Huber H."/>
            <person name="Wirth R."/>
            <person name="Goker M."/>
            <person name="Detter J.C."/>
            <person name="Woyke T."/>
            <person name="Bristow J."/>
            <person name="Eisen J.A."/>
            <person name="Markowitz V."/>
            <person name="Hugenholtz P."/>
            <person name="Klenk H.P."/>
            <person name="Kyrpides N.C."/>
        </authorList>
    </citation>
    <scope>NUCLEOTIDE SEQUENCE [LARGE SCALE GENOMIC DNA]</scope>
    <source>
        <strain evidence="8">ATCC 43054 / DSM 2088 / JCM 10308 / V24 S</strain>
    </source>
</reference>
<feature type="transmembrane region" description="Helical" evidence="6">
    <location>
        <begin position="224"/>
        <end position="244"/>
    </location>
</feature>
<dbReference type="SUPFAM" id="SSF81345">
    <property type="entry name" value="ABC transporter involved in vitamin B12 uptake, BtuC"/>
    <property type="match status" value="1"/>
</dbReference>
<dbReference type="PANTHER" id="PTHR30477:SF0">
    <property type="entry name" value="METAL TRANSPORT SYSTEM MEMBRANE PROTEIN TM_0125-RELATED"/>
    <property type="match status" value="1"/>
</dbReference>
<evidence type="ECO:0000256" key="1">
    <source>
        <dbReference type="ARBA" id="ARBA00004141"/>
    </source>
</evidence>
<gene>
    <name evidence="7" type="ordered locus">Mfer_0553</name>
</gene>
<sequence length="265" mass="28798">MMIFLDLFKMFSYDFMRQALLIGTIGGFTCGMLGVMVVGMGLSLIGITIAHAAFLGSVIAFFIGINPLIGAIVCSIIVSAIIGPLSDKRELNPDTVMGFVVAIAHGLAFLLMGLMVSAKTEALNLMWGNAIGMDINALMIVIASFILVVGSTSLFYKEFQAIIFDREIALSVGLPACLIYYGIIFLIGLTVTANLESIGGLLVSTLIICPAAAAYQVTHNLKHLFCVAGFFWRIILFFRNYIFLSSKHSMWSSNSTYIGHNIFYN</sequence>
<name>E3GYH1_METFV</name>
<dbReference type="PANTHER" id="PTHR30477">
    <property type="entry name" value="ABC-TRANSPORTER METAL-BINDING PROTEIN"/>
    <property type="match status" value="1"/>
</dbReference>
<evidence type="ECO:0000313" key="7">
    <source>
        <dbReference type="EMBL" id="ADP77353.1"/>
    </source>
</evidence>
<feature type="transmembrane region" description="Helical" evidence="6">
    <location>
        <begin position="20"/>
        <end position="53"/>
    </location>
</feature>
<keyword evidence="4 6" id="KW-1133">Transmembrane helix</keyword>
<dbReference type="KEGG" id="mfv:Mfer_0553"/>
<feature type="transmembrane region" description="Helical" evidence="6">
    <location>
        <begin position="59"/>
        <end position="83"/>
    </location>
</feature>
<feature type="transmembrane region" description="Helical" evidence="6">
    <location>
        <begin position="197"/>
        <end position="217"/>
    </location>
</feature>
<dbReference type="EMBL" id="CP002278">
    <property type="protein sequence ID" value="ADP77353.1"/>
    <property type="molecule type" value="Genomic_DNA"/>
</dbReference>
<dbReference type="GO" id="GO:0055085">
    <property type="term" value="P:transmembrane transport"/>
    <property type="evidence" value="ECO:0007669"/>
    <property type="project" value="InterPro"/>
</dbReference>
<feature type="transmembrane region" description="Helical" evidence="6">
    <location>
        <begin position="168"/>
        <end position="191"/>
    </location>
</feature>